<gene>
    <name evidence="2" type="ORF">NCTC10122_00721</name>
</gene>
<protein>
    <submittedName>
        <fullName evidence="2">LPS biosynthesis protein</fullName>
    </submittedName>
</protein>
<evidence type="ECO:0000313" key="2">
    <source>
        <dbReference type="EMBL" id="VEU61129.1"/>
    </source>
</evidence>
<dbReference type="EMBL" id="LR214970">
    <property type="protein sequence ID" value="VEU61129.1"/>
    <property type="molecule type" value="Genomic_DNA"/>
</dbReference>
<name>A0A449AA16_9BACT</name>
<dbReference type="PANTHER" id="PTHR43404:SF1">
    <property type="entry name" value="MNN4P"/>
    <property type="match status" value="1"/>
</dbReference>
<feature type="domain" description="LicD/FKTN/FKRP nucleotidyltransferase" evidence="1">
    <location>
        <begin position="19"/>
        <end position="220"/>
    </location>
</feature>
<dbReference type="Pfam" id="PF04991">
    <property type="entry name" value="LicD"/>
    <property type="match status" value="1"/>
</dbReference>
<organism evidence="2 3">
    <name type="scientific">Mycoplasmopsis bovigenitalium</name>
    <dbReference type="NCBI Taxonomy" id="2112"/>
    <lineage>
        <taxon>Bacteria</taxon>
        <taxon>Bacillati</taxon>
        <taxon>Mycoplasmatota</taxon>
        <taxon>Mycoplasmoidales</taxon>
        <taxon>Metamycoplasmataceae</taxon>
        <taxon>Mycoplasmopsis</taxon>
    </lineage>
</organism>
<evidence type="ECO:0000259" key="1">
    <source>
        <dbReference type="Pfam" id="PF04991"/>
    </source>
</evidence>
<dbReference type="Proteomes" id="UP000290942">
    <property type="component" value="Chromosome"/>
</dbReference>
<dbReference type="InterPro" id="IPR052942">
    <property type="entry name" value="LPS_cholinephosphotransferase"/>
</dbReference>
<proteinExistence type="predicted"/>
<dbReference type="NCBIfam" id="NF045866">
    <property type="entry name" value="GGPL_Ptran_Mf1"/>
    <property type="match status" value="1"/>
</dbReference>
<dbReference type="RefSeq" id="WP_129687929.1">
    <property type="nucleotide sequence ID" value="NZ_LR214970.1"/>
</dbReference>
<dbReference type="InterPro" id="IPR007074">
    <property type="entry name" value="LicD/FKTN/FKRP_NTP_transf"/>
</dbReference>
<sequence length="249" mass="29946">MNEKQARVYELLKEFINIAEKHNLKYMMMYGSLIGIKRHNGFIPWDDDIDLVIPKETLDFLIEHYPSKVYTPENGNSPLLIPKFTNDSPDNEDAVFLDLFLSIPTTLKKVKKFLSLKNKIRFLHTFTHRKIFKRLWGMNLLKFFCIWTWMFKKLKINNAYDDLYVENGDKALVLYTLFNKETYKNTYSRLDYDSCIEAKFHDLNVKIPSNWEEILVQTYGENWRIPVKYKNCEHFGLYDLQMFMFKKKQ</sequence>
<evidence type="ECO:0000313" key="3">
    <source>
        <dbReference type="Proteomes" id="UP000290942"/>
    </source>
</evidence>
<accession>A0A449AA16</accession>
<dbReference type="AlphaFoldDB" id="A0A449AA16"/>
<dbReference type="GO" id="GO:0009100">
    <property type="term" value="P:glycoprotein metabolic process"/>
    <property type="evidence" value="ECO:0007669"/>
    <property type="project" value="UniProtKB-ARBA"/>
</dbReference>
<dbReference type="PANTHER" id="PTHR43404">
    <property type="entry name" value="LIPOPOLYSACCHARIDE CHOLINEPHOSPHOTRANSFERASE LICD"/>
    <property type="match status" value="1"/>
</dbReference>
<reference evidence="2 3" key="1">
    <citation type="submission" date="2019-01" db="EMBL/GenBank/DDBJ databases">
        <authorList>
            <consortium name="Pathogen Informatics"/>
        </authorList>
    </citation>
    <scope>NUCLEOTIDE SEQUENCE [LARGE SCALE GENOMIC DNA]</scope>
    <source>
        <strain evidence="2 3">NCTC10122</strain>
    </source>
</reference>